<organism evidence="2 3">
    <name type="scientific">Ancylostoma ceylanicum</name>
    <dbReference type="NCBI Taxonomy" id="53326"/>
    <lineage>
        <taxon>Eukaryota</taxon>
        <taxon>Metazoa</taxon>
        <taxon>Ecdysozoa</taxon>
        <taxon>Nematoda</taxon>
        <taxon>Chromadorea</taxon>
        <taxon>Rhabditida</taxon>
        <taxon>Rhabditina</taxon>
        <taxon>Rhabditomorpha</taxon>
        <taxon>Strongyloidea</taxon>
        <taxon>Ancylostomatidae</taxon>
        <taxon>Ancylostomatinae</taxon>
        <taxon>Ancylostoma</taxon>
    </lineage>
</organism>
<reference evidence="3" key="1">
    <citation type="journal article" date="2015" name="Nat. Genet.">
        <title>The genome and transcriptome of the zoonotic hookworm Ancylostoma ceylanicum identify infection-specific gene families.</title>
        <authorList>
            <person name="Schwarz E.M."/>
            <person name="Hu Y."/>
            <person name="Antoshechkin I."/>
            <person name="Miller M.M."/>
            <person name="Sternberg P.W."/>
            <person name="Aroian R.V."/>
        </authorList>
    </citation>
    <scope>NUCLEOTIDE SEQUENCE</scope>
    <source>
        <strain evidence="3">HY135</strain>
    </source>
</reference>
<evidence type="ECO:0000313" key="3">
    <source>
        <dbReference type="Proteomes" id="UP000024635"/>
    </source>
</evidence>
<dbReference type="Proteomes" id="UP000024635">
    <property type="component" value="Unassembled WGS sequence"/>
</dbReference>
<name>A0A016SFA7_9BILA</name>
<comment type="caution">
    <text evidence="2">The sequence shown here is derived from an EMBL/GenBank/DDBJ whole genome shotgun (WGS) entry which is preliminary data.</text>
</comment>
<feature type="compositionally biased region" description="Polar residues" evidence="1">
    <location>
        <begin position="23"/>
        <end position="36"/>
    </location>
</feature>
<sequence>MGRKKKKKKSVSESVGSKESGVDDSSQSESDSATVSEKTKTEVLPVAAKKPVMPGAMVKARRHPPWYNVRILEEERPDLLGPDGKLNLEKEDAALMDMFIRDKSDLHTGDLIITDDNLDEEDRHFNRYEVQLKYNEGRYTALYLISRQVCANNELEEKNVLYAMKTSIRPNSANIVLRMKRELRILNELKKAKCPYSPIPIDSGRVADLPFIGSFKQLSPLGENWSPSKFAAPQRGSRFFRQCQGS</sequence>
<accession>A0A016SFA7</accession>
<feature type="region of interest" description="Disordered" evidence="1">
    <location>
        <begin position="1"/>
        <end position="42"/>
    </location>
</feature>
<gene>
    <name evidence="2" type="primary">Acey_s0233.g3084</name>
    <name evidence="2" type="synonym">Acey-rod-1</name>
    <name evidence="2" type="ORF">Y032_0233g3084</name>
</gene>
<proteinExistence type="predicted"/>
<evidence type="ECO:0000256" key="1">
    <source>
        <dbReference type="SAM" id="MobiDB-lite"/>
    </source>
</evidence>
<keyword evidence="3" id="KW-1185">Reference proteome</keyword>
<dbReference type="AlphaFoldDB" id="A0A016SFA7"/>
<protein>
    <submittedName>
        <fullName evidence="2">Uncharacterized protein</fullName>
    </submittedName>
</protein>
<evidence type="ECO:0000313" key="2">
    <source>
        <dbReference type="EMBL" id="EYB89300.1"/>
    </source>
</evidence>
<dbReference type="OrthoDB" id="5868545at2759"/>
<dbReference type="EMBL" id="JARK01001569">
    <property type="protein sequence ID" value="EYB89300.1"/>
    <property type="molecule type" value="Genomic_DNA"/>
</dbReference>